<proteinExistence type="predicted"/>
<organism evidence="1">
    <name type="scientific">marine sediment metagenome</name>
    <dbReference type="NCBI Taxonomy" id="412755"/>
    <lineage>
        <taxon>unclassified sequences</taxon>
        <taxon>metagenomes</taxon>
        <taxon>ecological metagenomes</taxon>
    </lineage>
</organism>
<dbReference type="AlphaFoldDB" id="X1TIW3"/>
<reference evidence="1" key="1">
    <citation type="journal article" date="2014" name="Front. Microbiol.">
        <title>High frequency of phylogenetically diverse reductive dehalogenase-homologous genes in deep subseafloor sedimentary metagenomes.</title>
        <authorList>
            <person name="Kawai M."/>
            <person name="Futagami T."/>
            <person name="Toyoda A."/>
            <person name="Takaki Y."/>
            <person name="Nishi S."/>
            <person name="Hori S."/>
            <person name="Arai W."/>
            <person name="Tsubouchi T."/>
            <person name="Morono Y."/>
            <person name="Uchiyama I."/>
            <person name="Ito T."/>
            <person name="Fujiyama A."/>
            <person name="Inagaki F."/>
            <person name="Takami H."/>
        </authorList>
    </citation>
    <scope>NUCLEOTIDE SEQUENCE</scope>
    <source>
        <strain evidence="1">Expedition CK06-06</strain>
    </source>
</reference>
<accession>X1TIW3</accession>
<sequence length="175" mass="19571">YAEPWPRSSPLRVEMVAAAAVTTIAANGTIAKRLVPILQVTEGEMLHVRFEPLDDVEGVVWQQAGTGKFVSHSTHARVSMTTCLRDPYLATTTFFIMGRQRDMNLEVRNPNPVALPQARFQFFGFRYVIEPIIPRFPATVTDAQKQAVIKKLEDGDKETVAQYIGPTTWLPAEGR</sequence>
<protein>
    <submittedName>
        <fullName evidence="1">Uncharacterized protein</fullName>
    </submittedName>
</protein>
<evidence type="ECO:0000313" key="1">
    <source>
        <dbReference type="EMBL" id="GAJ05268.1"/>
    </source>
</evidence>
<feature type="non-terminal residue" evidence="1">
    <location>
        <position position="1"/>
    </location>
</feature>
<name>X1TIW3_9ZZZZ</name>
<gene>
    <name evidence="1" type="ORF">S12H4_50360</name>
</gene>
<comment type="caution">
    <text evidence="1">The sequence shown here is derived from an EMBL/GenBank/DDBJ whole genome shotgun (WGS) entry which is preliminary data.</text>
</comment>
<dbReference type="EMBL" id="BARW01031699">
    <property type="protein sequence ID" value="GAJ05268.1"/>
    <property type="molecule type" value="Genomic_DNA"/>
</dbReference>